<dbReference type="AlphaFoldDB" id="A0A059JC32"/>
<proteinExistence type="predicted"/>
<sequence>MRLRQRDNIRPPERYGGGDWIGNKASGRRGASKATSEAPDDLPRQPHIPLIARPTAGPPPFIDYNPNSPPAAFPTLDKPRPKEMPPGNNGTASSGSCENEFQSEPWSDMESSEDDDSGEDADHSVDVEDYKYLHAPTHVEWKDLNPAIQMEIIQNLTQVYTWPRVVYMLELTPQQQEEAIQSPARHQKQVEDEAQHLHEMQVKQLRALLRIDNSVLRKSRVPGQLVFRNISKQYFREAKNRATVDHFMIKASELLAARRFLRRLGIDTKYAGEWKNDLATINQAHEENGEDEFKWILSTEETEQSSSTPSIQLGSSSPSLQPHNVGANSANGQDRCFVNRVGNPEVGTSSIPVREELNRPMHLTPLNAAQQILSRRKSAKKPDRKTPNRPVNTNPASSVVRLNIGPEGAAQIRNVMHTASSLSPESSQNLPSSPPMPLASTTNHPPSSSSWMSQATESRKRPHSESVITPGSFVDEDDLPLQRVLSGPWWYNSGQVISRAGITSSQRLHERLYAARAETEIQRQSFARPIGRLPPVPQLNLPIRNSTPLNNRQTPPMPYSDDTIAQTPPPGYSSPAPQRYVPPNKNIKSLLINVPGENVPTRVTSASSDNSEHGPPYSPISPVMGTFPVAQVQAAGGGQTQDNNLRKVRTLQESAIEDGQHGATSSILDDGVSSNTGPVDTPASLPTEAKSSRPSSVDFSHTSIQTAGETPLPEMKFPESMENNALEAGTPSDVSITTTFAVCCDIPPIESAKKNECNFQLPTHSPPDTNGTNKENKCQGKSKLAKKKAKLAPTDRRRSLRLNKPATTKGTRARAAASVTKKRLGN</sequence>
<feature type="region of interest" description="Disordered" evidence="1">
    <location>
        <begin position="419"/>
        <end position="472"/>
    </location>
</feature>
<feature type="region of interest" description="Disordered" evidence="1">
    <location>
        <begin position="299"/>
        <end position="360"/>
    </location>
</feature>
<feature type="compositionally biased region" description="Polar residues" evidence="1">
    <location>
        <begin position="543"/>
        <end position="554"/>
    </location>
</feature>
<feature type="region of interest" description="Disordered" evidence="1">
    <location>
        <begin position="656"/>
        <end position="702"/>
    </location>
</feature>
<keyword evidence="3" id="KW-1185">Reference proteome</keyword>
<protein>
    <submittedName>
        <fullName evidence="2">Uncharacterized protein</fullName>
    </submittedName>
</protein>
<evidence type="ECO:0000256" key="1">
    <source>
        <dbReference type="SAM" id="MobiDB-lite"/>
    </source>
</evidence>
<feature type="compositionally biased region" description="Low complexity" evidence="1">
    <location>
        <begin position="806"/>
        <end position="817"/>
    </location>
</feature>
<feature type="compositionally biased region" description="Polar residues" evidence="1">
    <location>
        <begin position="311"/>
        <end position="332"/>
    </location>
</feature>
<organism evidence="2 3">
    <name type="scientific">Trichophyton interdigitale (strain MR816)</name>
    <dbReference type="NCBI Taxonomy" id="1215338"/>
    <lineage>
        <taxon>Eukaryota</taxon>
        <taxon>Fungi</taxon>
        <taxon>Dikarya</taxon>
        <taxon>Ascomycota</taxon>
        <taxon>Pezizomycotina</taxon>
        <taxon>Eurotiomycetes</taxon>
        <taxon>Eurotiomycetidae</taxon>
        <taxon>Onygenales</taxon>
        <taxon>Arthrodermataceae</taxon>
        <taxon>Trichophyton</taxon>
    </lineage>
</organism>
<feature type="compositionally biased region" description="Polar residues" evidence="1">
    <location>
        <begin position="662"/>
        <end position="678"/>
    </location>
</feature>
<dbReference type="HOGENOM" id="CLU_379064_0_0_1"/>
<feature type="compositionally biased region" description="Polar residues" evidence="1">
    <location>
        <begin position="419"/>
        <end position="431"/>
    </location>
</feature>
<evidence type="ECO:0000313" key="2">
    <source>
        <dbReference type="EMBL" id="KDB25193.1"/>
    </source>
</evidence>
<dbReference type="EMBL" id="AOKY01000214">
    <property type="protein sequence ID" value="KDB25193.1"/>
    <property type="molecule type" value="Genomic_DNA"/>
</dbReference>
<feature type="compositionally biased region" description="Polar residues" evidence="1">
    <location>
        <begin position="692"/>
        <end position="702"/>
    </location>
</feature>
<accession>A0A059JC32</accession>
<feature type="region of interest" description="Disordered" evidence="1">
    <location>
        <begin position="375"/>
        <end position="401"/>
    </location>
</feature>
<dbReference type="Proteomes" id="UP000024533">
    <property type="component" value="Unassembled WGS sequence"/>
</dbReference>
<dbReference type="OMA" id="YKYLHAP"/>
<feature type="compositionally biased region" description="Polar residues" evidence="1">
    <location>
        <begin position="88"/>
        <end position="102"/>
    </location>
</feature>
<reference evidence="2 3" key="1">
    <citation type="submission" date="2014-02" db="EMBL/GenBank/DDBJ databases">
        <title>The Genome Sequence of Trichophyton interdigitale MR816.</title>
        <authorList>
            <consortium name="The Broad Institute Genomics Platform"/>
            <person name="Cuomo C.A."/>
            <person name="White T.C."/>
            <person name="Graser Y."/>
            <person name="Martinez-Rossi N."/>
            <person name="Heitman J."/>
            <person name="Young S.K."/>
            <person name="Zeng Q."/>
            <person name="Gargeya S."/>
            <person name="Abouelleil A."/>
            <person name="Alvarado L."/>
            <person name="Chapman S.B."/>
            <person name="Gainer-Dewar J."/>
            <person name="Goldberg J."/>
            <person name="Griggs A."/>
            <person name="Gujja S."/>
            <person name="Hansen M."/>
            <person name="Howarth C."/>
            <person name="Imamovic A."/>
            <person name="Larimer J."/>
            <person name="Martinez D."/>
            <person name="Murphy C."/>
            <person name="Pearson M.D."/>
            <person name="Persinoti G."/>
            <person name="Poon T."/>
            <person name="Priest M."/>
            <person name="Roberts A.D."/>
            <person name="Saif S."/>
            <person name="Shea T.D."/>
            <person name="Sykes S.N."/>
            <person name="Wortman J."/>
            <person name="Nusbaum C."/>
            <person name="Birren B."/>
        </authorList>
    </citation>
    <scope>NUCLEOTIDE SEQUENCE [LARGE SCALE GENOMIC DNA]</scope>
    <source>
        <strain evidence="2 3">MR816</strain>
    </source>
</reference>
<feature type="compositionally biased region" description="Acidic residues" evidence="1">
    <location>
        <begin position="110"/>
        <end position="119"/>
    </location>
</feature>
<feature type="compositionally biased region" description="Pro residues" evidence="1">
    <location>
        <begin position="56"/>
        <end position="72"/>
    </location>
</feature>
<name>A0A059JC32_TRIIM</name>
<evidence type="ECO:0000313" key="3">
    <source>
        <dbReference type="Proteomes" id="UP000024533"/>
    </source>
</evidence>
<feature type="compositionally biased region" description="Polar residues" evidence="1">
    <location>
        <begin position="439"/>
        <end position="456"/>
    </location>
</feature>
<comment type="caution">
    <text evidence="2">The sequence shown here is derived from an EMBL/GenBank/DDBJ whole genome shotgun (WGS) entry which is preliminary data.</text>
</comment>
<feature type="region of interest" description="Disordered" evidence="1">
    <location>
        <begin position="763"/>
        <end position="826"/>
    </location>
</feature>
<feature type="region of interest" description="Disordered" evidence="1">
    <location>
        <begin position="528"/>
        <end position="580"/>
    </location>
</feature>
<feature type="compositionally biased region" description="Polar residues" evidence="1">
    <location>
        <begin position="763"/>
        <end position="773"/>
    </location>
</feature>
<dbReference type="OrthoDB" id="5378502at2759"/>
<dbReference type="STRING" id="1215338.A0A059JC32"/>
<gene>
    <name evidence="2" type="ORF">H109_02964</name>
</gene>
<feature type="region of interest" description="Disordered" evidence="1">
    <location>
        <begin position="1"/>
        <end position="122"/>
    </location>
</feature>
<feature type="compositionally biased region" description="Basic and acidic residues" evidence="1">
    <location>
        <begin position="1"/>
        <end position="13"/>
    </location>
</feature>